<dbReference type="RefSeq" id="WP_322464409.1">
    <property type="nucleotide sequence ID" value="NZ_JAXOJX010000003.1"/>
</dbReference>
<dbReference type="PANTHER" id="PTHR46564">
    <property type="entry name" value="TRANSPOSASE"/>
    <property type="match status" value="1"/>
</dbReference>
<dbReference type="Pfam" id="PF13358">
    <property type="entry name" value="DDE_3"/>
    <property type="match status" value="1"/>
</dbReference>
<dbReference type="InterPro" id="IPR047655">
    <property type="entry name" value="Transpos_IS630-like"/>
</dbReference>
<dbReference type="SUPFAM" id="SSF46689">
    <property type="entry name" value="Homeodomain-like"/>
    <property type="match status" value="1"/>
</dbReference>
<dbReference type="Pfam" id="PF13592">
    <property type="entry name" value="HTH_33"/>
    <property type="match status" value="1"/>
</dbReference>
<accession>A0ABU5I974</accession>
<evidence type="ECO:0000313" key="3">
    <source>
        <dbReference type="EMBL" id="MDZ5455654.1"/>
    </source>
</evidence>
<dbReference type="InterPro" id="IPR025959">
    <property type="entry name" value="Winged_HTH_dom"/>
</dbReference>
<sequence>MDKPDGRKLSEESLQLLRRQAHRLRQAHKTWDEIAAIVGLHRSTVMSWVNRYRLNEQQPADVASTRRGRLLGDKRTLGLEDERRLREQIVGGSPARLGLPYALWSRKAVQEAIKLDFGIDMPVRTVGEYLRRWGFTPQRPAKRALEQRPEQVRQWLEVEYPTIVRRAKVERALVHWADETAVRQDTAWLRGYAPKGHTPVIEHAARRPTPGITMISALTNQGLLRFGFHDGAINAERFIDFMADVVHDSPAKVFLIVDNLAVHRAEKVRQWAQARKDDIELFYLPPHSPQMNPDELVNRDLKTELRMRPGSSDRSTLKRIALRFMEALSDMPQRVRGYFEDEQAVYASSRATYSF</sequence>
<comment type="caution">
    <text evidence="3">The sequence shown here is derived from an EMBL/GenBank/DDBJ whole genome shotgun (WGS) entry which is preliminary data.</text>
</comment>
<evidence type="ECO:0000313" key="4">
    <source>
        <dbReference type="Proteomes" id="UP001293718"/>
    </source>
</evidence>
<name>A0ABU5I974_9BURK</name>
<dbReference type="PANTHER" id="PTHR46564:SF1">
    <property type="entry name" value="TRANSPOSASE"/>
    <property type="match status" value="1"/>
</dbReference>
<dbReference type="NCBIfam" id="NF033545">
    <property type="entry name" value="transpos_IS630"/>
    <property type="match status" value="1"/>
</dbReference>
<evidence type="ECO:0000259" key="2">
    <source>
        <dbReference type="Pfam" id="PF13592"/>
    </source>
</evidence>
<feature type="domain" description="Tc1-like transposase DDE" evidence="1">
    <location>
        <begin position="175"/>
        <end position="317"/>
    </location>
</feature>
<dbReference type="InterPro" id="IPR009057">
    <property type="entry name" value="Homeodomain-like_sf"/>
</dbReference>
<keyword evidence="4" id="KW-1185">Reference proteome</keyword>
<proteinExistence type="predicted"/>
<organism evidence="3 4">
    <name type="scientific">Azohydromonas lata</name>
    <dbReference type="NCBI Taxonomy" id="45677"/>
    <lineage>
        <taxon>Bacteria</taxon>
        <taxon>Pseudomonadati</taxon>
        <taxon>Pseudomonadota</taxon>
        <taxon>Betaproteobacteria</taxon>
        <taxon>Burkholderiales</taxon>
        <taxon>Sphaerotilaceae</taxon>
        <taxon>Azohydromonas</taxon>
    </lineage>
</organism>
<dbReference type="Gene3D" id="3.30.420.10">
    <property type="entry name" value="Ribonuclease H-like superfamily/Ribonuclease H"/>
    <property type="match status" value="1"/>
</dbReference>
<evidence type="ECO:0000259" key="1">
    <source>
        <dbReference type="Pfam" id="PF13358"/>
    </source>
</evidence>
<dbReference type="Proteomes" id="UP001293718">
    <property type="component" value="Unassembled WGS sequence"/>
</dbReference>
<dbReference type="InterPro" id="IPR036397">
    <property type="entry name" value="RNaseH_sf"/>
</dbReference>
<reference evidence="3 4" key="1">
    <citation type="submission" date="2023-11" db="EMBL/GenBank/DDBJ databases">
        <title>Draft genome of Azohydromonas lata strain H1 (DSM1123), a polyhydroxyalkanoate producer.</title>
        <authorList>
            <person name="Traversa D."/>
            <person name="D'Addabbo P."/>
            <person name="Pazzani C."/>
            <person name="Manzari C."/>
            <person name="Chiara M."/>
            <person name="Scrascia M."/>
        </authorList>
    </citation>
    <scope>NUCLEOTIDE SEQUENCE [LARGE SCALE GENOMIC DNA]</scope>
    <source>
        <strain evidence="3 4">H1</strain>
    </source>
</reference>
<gene>
    <name evidence="3" type="ORF">SM757_03615</name>
</gene>
<feature type="domain" description="Winged helix-turn helix" evidence="2">
    <location>
        <begin position="102"/>
        <end position="157"/>
    </location>
</feature>
<dbReference type="EMBL" id="JAXOJX010000003">
    <property type="protein sequence ID" value="MDZ5455654.1"/>
    <property type="molecule type" value="Genomic_DNA"/>
</dbReference>
<dbReference type="InterPro" id="IPR038717">
    <property type="entry name" value="Tc1-like_DDE_dom"/>
</dbReference>
<dbReference type="Pfam" id="PF13384">
    <property type="entry name" value="HTH_23"/>
    <property type="match status" value="1"/>
</dbReference>
<protein>
    <submittedName>
        <fullName evidence="3">IS630 family transposase</fullName>
    </submittedName>
</protein>